<dbReference type="InterPro" id="IPR043781">
    <property type="entry name" value="DUF5723"/>
</dbReference>
<name>A0ABV2TF14_9BACT</name>
<feature type="signal peptide" evidence="1">
    <location>
        <begin position="1"/>
        <end position="19"/>
    </location>
</feature>
<organism evidence="3 4">
    <name type="scientific">Chitinophaga defluvii</name>
    <dbReference type="NCBI Taxonomy" id="3163343"/>
    <lineage>
        <taxon>Bacteria</taxon>
        <taxon>Pseudomonadati</taxon>
        <taxon>Bacteroidota</taxon>
        <taxon>Chitinophagia</taxon>
        <taxon>Chitinophagales</taxon>
        <taxon>Chitinophagaceae</taxon>
        <taxon>Chitinophaga</taxon>
    </lineage>
</organism>
<dbReference type="RefSeq" id="WP_354663773.1">
    <property type="nucleotide sequence ID" value="NZ_JBEXAC010000003.1"/>
</dbReference>
<dbReference type="EMBL" id="JBEXAC010000003">
    <property type="protein sequence ID" value="MET7001200.1"/>
    <property type="molecule type" value="Genomic_DNA"/>
</dbReference>
<accession>A0ABV2TF14</accession>
<feature type="chain" id="PRO_5046750280" evidence="1">
    <location>
        <begin position="20"/>
        <end position="470"/>
    </location>
</feature>
<feature type="domain" description="DUF5723" evidence="2">
    <location>
        <begin position="40"/>
        <end position="436"/>
    </location>
</feature>
<keyword evidence="1" id="KW-0732">Signal</keyword>
<reference evidence="3 4" key="1">
    <citation type="submission" date="2024-06" db="EMBL/GenBank/DDBJ databases">
        <title>Chitinophaga defluvii sp. nov., isolated from municipal sewage.</title>
        <authorList>
            <person name="Zhang L."/>
        </authorList>
    </citation>
    <scope>NUCLEOTIDE SEQUENCE [LARGE SCALE GENOMIC DNA]</scope>
    <source>
        <strain evidence="3 4">H8</strain>
    </source>
</reference>
<protein>
    <submittedName>
        <fullName evidence="3">DUF5723 family protein</fullName>
    </submittedName>
</protein>
<keyword evidence="4" id="KW-1185">Reference proteome</keyword>
<dbReference type="Proteomes" id="UP001549749">
    <property type="component" value="Unassembled WGS sequence"/>
</dbReference>
<dbReference type="Pfam" id="PF18990">
    <property type="entry name" value="DUF5723"/>
    <property type="match status" value="1"/>
</dbReference>
<evidence type="ECO:0000313" key="4">
    <source>
        <dbReference type="Proteomes" id="UP001549749"/>
    </source>
</evidence>
<evidence type="ECO:0000256" key="1">
    <source>
        <dbReference type="SAM" id="SignalP"/>
    </source>
</evidence>
<evidence type="ECO:0000313" key="3">
    <source>
        <dbReference type="EMBL" id="MET7001200.1"/>
    </source>
</evidence>
<comment type="caution">
    <text evidence="3">The sequence shown here is derived from an EMBL/GenBank/DDBJ whole genome shotgun (WGS) entry which is preliminary data.</text>
</comment>
<evidence type="ECO:0000259" key="2">
    <source>
        <dbReference type="Pfam" id="PF18990"/>
    </source>
</evidence>
<proteinExistence type="predicted"/>
<gene>
    <name evidence="3" type="ORF">ABR189_27710</name>
</gene>
<sequence>MKRTVTLLLLSGSFIHAQAQDFAGYRTGNYTGVNGVFFNPANIADSRYKFDVNLVSLNVGVGNNQASFKLSELSKTFSSDSIQQQFFGKDKGATRGLINLDVHGPAVMFNTPGKFTFAITSRVRVVGNVSDVDGKLIDKISNDFAANDPDLPYTLKSQENMRVNVSGWGEFGVAVGREVYNKGPHYIKAGITLKYLAGVGNGNINIANFNGTLNADEVKMDAYLSNTTGTIGTTFSGINFSDFQADQLTRFTGRGFGTDLGAVYEFRPESQATSPYSAYKFKVGIALLDVGKIRFEKDMQRSGTYDINITGARRFYMANLDGVQLDNYNQELAKYPQDFTPAADNGKDNYSISLPTTLQLDGDYHIHHGFFVNMGVQLALASGKKKPFNSQYYSGVTVTPRYDSRIFGFYLPISYNGLTKMNAGASVRIGPLFFGSGSVFTALLGGSKQADAFFGLRFGNLQKQKKAVAQ</sequence>